<accession>A0A9D1ZVT8</accession>
<proteinExistence type="predicted"/>
<sequence length="256" mass="28025">MRGKSFSIALAAVSCALATIFMYLGINIPVLILTGYVFGSVSLMLPLAKDFRLGGFLAYLATCLLCLAFGGIPYFYRLFPFVAFFGLHPLVNVLQKRFKIKKWIAFPIKAVWFDAMLCCTVLLLFSFNTDFTLPFDWLYDWIYPIVIVAGTAIFFAYDWVMFRFQNFANYYVGKIERGRGKKDPPPAPREDSGQDDVFGYDAPAGSAPFEDAPGGEPENGGETGKTPGEEGAPSGEKTASGGESEKGDPEQGGGNT</sequence>
<dbReference type="Proteomes" id="UP000886750">
    <property type="component" value="Unassembled WGS sequence"/>
</dbReference>
<feature type="transmembrane region" description="Helical" evidence="2">
    <location>
        <begin position="141"/>
        <end position="160"/>
    </location>
</feature>
<evidence type="ECO:0000256" key="1">
    <source>
        <dbReference type="SAM" id="MobiDB-lite"/>
    </source>
</evidence>
<evidence type="ECO:0000313" key="4">
    <source>
        <dbReference type="Proteomes" id="UP000886750"/>
    </source>
</evidence>
<evidence type="ECO:0000256" key="2">
    <source>
        <dbReference type="SAM" id="Phobius"/>
    </source>
</evidence>
<comment type="caution">
    <text evidence="3">The sequence shown here is derived from an EMBL/GenBank/DDBJ whole genome shotgun (WGS) entry which is preliminary data.</text>
</comment>
<dbReference type="AlphaFoldDB" id="A0A9D1ZVT8"/>
<feature type="transmembrane region" description="Helical" evidence="2">
    <location>
        <begin position="106"/>
        <end position="129"/>
    </location>
</feature>
<dbReference type="PROSITE" id="PS51257">
    <property type="entry name" value="PROKAR_LIPOPROTEIN"/>
    <property type="match status" value="1"/>
</dbReference>
<organism evidence="3 4">
    <name type="scientific">Candidatus Borkfalkia excrementigallinarum</name>
    <dbReference type="NCBI Taxonomy" id="2838506"/>
    <lineage>
        <taxon>Bacteria</taxon>
        <taxon>Bacillati</taxon>
        <taxon>Bacillota</taxon>
        <taxon>Clostridia</taxon>
        <taxon>Christensenellales</taxon>
        <taxon>Christensenellaceae</taxon>
        <taxon>Candidatus Borkfalkia</taxon>
    </lineage>
</organism>
<feature type="region of interest" description="Disordered" evidence="1">
    <location>
        <begin position="178"/>
        <end position="256"/>
    </location>
</feature>
<keyword evidence="2" id="KW-0812">Transmembrane</keyword>
<keyword evidence="2" id="KW-0472">Membrane</keyword>
<reference evidence="3" key="2">
    <citation type="submission" date="2021-04" db="EMBL/GenBank/DDBJ databases">
        <authorList>
            <person name="Gilroy R."/>
        </authorList>
    </citation>
    <scope>NUCLEOTIDE SEQUENCE</scope>
    <source>
        <strain evidence="3">1345</strain>
    </source>
</reference>
<dbReference type="EMBL" id="DXCQ01000048">
    <property type="protein sequence ID" value="HIY97092.1"/>
    <property type="molecule type" value="Genomic_DNA"/>
</dbReference>
<evidence type="ECO:0000313" key="3">
    <source>
        <dbReference type="EMBL" id="HIY97092.1"/>
    </source>
</evidence>
<keyword evidence="2" id="KW-1133">Transmembrane helix</keyword>
<feature type="transmembrane region" description="Helical" evidence="2">
    <location>
        <begin position="55"/>
        <end position="72"/>
    </location>
</feature>
<reference evidence="3" key="1">
    <citation type="journal article" date="2021" name="PeerJ">
        <title>Extensive microbial diversity within the chicken gut microbiome revealed by metagenomics and culture.</title>
        <authorList>
            <person name="Gilroy R."/>
            <person name="Ravi A."/>
            <person name="Getino M."/>
            <person name="Pursley I."/>
            <person name="Horton D.L."/>
            <person name="Alikhan N.F."/>
            <person name="Baker D."/>
            <person name="Gharbi K."/>
            <person name="Hall N."/>
            <person name="Watson M."/>
            <person name="Adriaenssens E.M."/>
            <person name="Foster-Nyarko E."/>
            <person name="Jarju S."/>
            <person name="Secka A."/>
            <person name="Antonio M."/>
            <person name="Oren A."/>
            <person name="Chaudhuri R.R."/>
            <person name="La Ragione R."/>
            <person name="Hildebrand F."/>
            <person name="Pallen M.J."/>
        </authorList>
    </citation>
    <scope>NUCLEOTIDE SEQUENCE</scope>
    <source>
        <strain evidence="3">1345</strain>
    </source>
</reference>
<gene>
    <name evidence="3" type="ORF">H9729_05330</name>
</gene>
<feature type="compositionally biased region" description="Basic and acidic residues" evidence="1">
    <location>
        <begin position="178"/>
        <end position="192"/>
    </location>
</feature>
<name>A0A9D1ZVT8_9FIRM</name>
<protein>
    <submittedName>
        <fullName evidence="3">Uncharacterized protein</fullName>
    </submittedName>
</protein>